<name>A0ABV9D7Q1_9MICO</name>
<keyword evidence="2" id="KW-1185">Reference proteome</keyword>
<gene>
    <name evidence="1" type="ORF">ACFO3F_05250</name>
</gene>
<dbReference type="RefSeq" id="WP_122825216.1">
    <property type="nucleotide sequence ID" value="NZ_CP033325.1"/>
</dbReference>
<dbReference type="InterPro" id="IPR021373">
    <property type="entry name" value="DUF2993"/>
</dbReference>
<proteinExistence type="predicted"/>
<protein>
    <submittedName>
        <fullName evidence="1">DUF2993 domain-containing protein</fullName>
    </submittedName>
</protein>
<dbReference type="EMBL" id="JBHSGF010000003">
    <property type="protein sequence ID" value="MFC4554647.1"/>
    <property type="molecule type" value="Genomic_DNA"/>
</dbReference>
<comment type="caution">
    <text evidence="1">The sequence shown here is derived from an EMBL/GenBank/DDBJ whole genome shotgun (WGS) entry which is preliminary data.</text>
</comment>
<reference evidence="2" key="1">
    <citation type="journal article" date="2019" name="Int. J. Syst. Evol. Microbiol.">
        <title>The Global Catalogue of Microorganisms (GCM) 10K type strain sequencing project: providing services to taxonomists for standard genome sequencing and annotation.</title>
        <authorList>
            <consortium name="The Broad Institute Genomics Platform"/>
            <consortium name="The Broad Institute Genome Sequencing Center for Infectious Disease"/>
            <person name="Wu L."/>
            <person name="Ma J."/>
        </authorList>
    </citation>
    <scope>NUCLEOTIDE SEQUENCE [LARGE SCALE GENOMIC DNA]</scope>
    <source>
        <strain evidence="2">JCM 3369</strain>
    </source>
</reference>
<dbReference type="Proteomes" id="UP001595955">
    <property type="component" value="Unassembled WGS sequence"/>
</dbReference>
<dbReference type="Pfam" id="PF11209">
    <property type="entry name" value="LmeA"/>
    <property type="match status" value="1"/>
</dbReference>
<evidence type="ECO:0000313" key="1">
    <source>
        <dbReference type="EMBL" id="MFC4554647.1"/>
    </source>
</evidence>
<organism evidence="1 2">
    <name type="scientific">Georgenia faecalis</name>
    <dbReference type="NCBI Taxonomy" id="2483799"/>
    <lineage>
        <taxon>Bacteria</taxon>
        <taxon>Bacillati</taxon>
        <taxon>Actinomycetota</taxon>
        <taxon>Actinomycetes</taxon>
        <taxon>Micrococcales</taxon>
        <taxon>Bogoriellaceae</taxon>
        <taxon>Georgenia</taxon>
    </lineage>
</organism>
<sequence>MRRLAVILLVLAVVLVVGGAVADRVVHARVEEELAAQVRERVDVEGGPEVVVDGFPFLTQVLAGTLAEVRIAGDRVVVDGVTLDDVQVTARDVTTAEPYAAGSVELNATLPVESLRSAVASADPGLSLAVDDGELTLGLDVLGLDVAVGVVPVAAGTAVTLELTGVSLGGAEVSADDLPAAVTDLLGEWRLEVPGLPQGLELTRVDVIEDGLRVRAAGRDVDLAGLGAG</sequence>
<accession>A0ABV9D7Q1</accession>
<evidence type="ECO:0000313" key="2">
    <source>
        <dbReference type="Proteomes" id="UP001595955"/>
    </source>
</evidence>